<dbReference type="Proteomes" id="UP000011944">
    <property type="component" value="Unassembled WGS sequence"/>
</dbReference>
<reference evidence="1 2" key="1">
    <citation type="submission" date="2012-10" db="EMBL/GenBank/DDBJ databases">
        <authorList>
            <person name="Strain E.A."/>
            <person name="Brown E."/>
            <person name="Allard M.W."/>
            <person name="Gonzalez-Escalona N."/>
            <person name="Timme R."/>
        </authorList>
    </citation>
    <scope>NUCLEOTIDE SEQUENCE [LARGE SCALE GENOMIC DNA]</scope>
    <source>
        <strain evidence="1 2">CFSAN001627</strain>
    </source>
</reference>
<evidence type="ECO:0000313" key="1">
    <source>
        <dbReference type="EMBL" id="EKN40357.1"/>
    </source>
</evidence>
<protein>
    <submittedName>
        <fullName evidence="1">Uncharacterized protein</fullName>
    </submittedName>
</protein>
<dbReference type="EMBL" id="AMXI01001239">
    <property type="protein sequence ID" value="EKN40357.1"/>
    <property type="molecule type" value="Genomic_DNA"/>
</dbReference>
<feature type="non-terminal residue" evidence="1">
    <location>
        <position position="28"/>
    </location>
</feature>
<organism evidence="1 2">
    <name type="scientific">Clostridium botulinum CFSAN001627</name>
    <dbReference type="NCBI Taxonomy" id="1232189"/>
    <lineage>
        <taxon>Bacteria</taxon>
        <taxon>Bacillati</taxon>
        <taxon>Bacillota</taxon>
        <taxon>Clostridia</taxon>
        <taxon>Eubacteriales</taxon>
        <taxon>Clostridiaceae</taxon>
        <taxon>Clostridium</taxon>
    </lineage>
</organism>
<reference evidence="1 2" key="2">
    <citation type="submission" date="2013-03" db="EMBL/GenBank/DDBJ databases">
        <title>Diversity in Clostridium botulinum.</title>
        <authorList>
            <person name="Timme R.E."/>
            <person name="Allard M."/>
            <person name="Luo Y."/>
            <person name="Strain E."/>
            <person name="Gonzalez-Escalona N."/>
            <person name="Brown E."/>
        </authorList>
    </citation>
    <scope>NUCLEOTIDE SEQUENCE [LARGE SCALE GENOMIC DNA]</scope>
    <source>
        <strain evidence="1 2">CFSAN001627</strain>
    </source>
</reference>
<proteinExistence type="predicted"/>
<accession>M1ZNS0</accession>
<comment type="caution">
    <text evidence="1">The sequence shown here is derived from an EMBL/GenBank/DDBJ whole genome shotgun (WGS) entry which is preliminary data.</text>
</comment>
<name>M1ZNS0_CLOBO</name>
<dbReference type="AlphaFoldDB" id="M1ZNS0"/>
<evidence type="ECO:0000313" key="2">
    <source>
        <dbReference type="Proteomes" id="UP000011944"/>
    </source>
</evidence>
<sequence>MNKMDNNNLNIDKNQVLRYLGYRGQEFS</sequence>
<gene>
    <name evidence="1" type="ORF">CFSAN001627_20148</name>
</gene>